<dbReference type="EMBL" id="JBHFQA010000006">
    <property type="protein sequence ID" value="KAL2097649.1"/>
    <property type="molecule type" value="Genomic_DNA"/>
</dbReference>
<feature type="transmembrane region" description="Helical" evidence="2">
    <location>
        <begin position="46"/>
        <end position="68"/>
    </location>
</feature>
<name>A0ABD1KEM8_9TELE</name>
<evidence type="ECO:0000313" key="3">
    <source>
        <dbReference type="EMBL" id="KAL2097649.1"/>
    </source>
</evidence>
<dbReference type="PANTHER" id="PTHR31453:SF2">
    <property type="entry name" value="TRANSMEMBRANE PROTEIN 236"/>
    <property type="match status" value="1"/>
</dbReference>
<dbReference type="PANTHER" id="PTHR31453">
    <property type="entry name" value="TRANSMEMBRANE PROTEIN 236"/>
    <property type="match status" value="1"/>
</dbReference>
<feature type="transmembrane region" description="Helical" evidence="2">
    <location>
        <begin position="321"/>
        <end position="341"/>
    </location>
</feature>
<dbReference type="InterPro" id="IPR020394">
    <property type="entry name" value="Uncharacterised_FAM23-like_TM"/>
</dbReference>
<feature type="compositionally biased region" description="Polar residues" evidence="1">
    <location>
        <begin position="177"/>
        <end position="188"/>
    </location>
</feature>
<gene>
    <name evidence="3" type="ORF">ACEWY4_006856</name>
</gene>
<evidence type="ECO:0000313" key="4">
    <source>
        <dbReference type="Proteomes" id="UP001591681"/>
    </source>
</evidence>
<feature type="transmembrane region" description="Helical" evidence="2">
    <location>
        <begin position="89"/>
        <end position="108"/>
    </location>
</feature>
<proteinExistence type="predicted"/>
<evidence type="ECO:0000256" key="2">
    <source>
        <dbReference type="SAM" id="Phobius"/>
    </source>
</evidence>
<keyword evidence="2" id="KW-0472">Membrane</keyword>
<comment type="caution">
    <text evidence="3">The sequence shown here is derived from an EMBL/GenBank/DDBJ whole genome shotgun (WGS) entry which is preliminary data.</text>
</comment>
<accession>A0ABD1KEM8</accession>
<dbReference type="Proteomes" id="UP001591681">
    <property type="component" value="Unassembled WGS sequence"/>
</dbReference>
<evidence type="ECO:0008006" key="5">
    <source>
        <dbReference type="Google" id="ProtNLM"/>
    </source>
</evidence>
<feature type="transmembrane region" description="Helical" evidence="2">
    <location>
        <begin position="9"/>
        <end position="26"/>
    </location>
</feature>
<keyword evidence="4" id="KW-1185">Reference proteome</keyword>
<reference evidence="3 4" key="1">
    <citation type="submission" date="2024-09" db="EMBL/GenBank/DDBJ databases">
        <title>A chromosome-level genome assembly of Gray's grenadier anchovy, Coilia grayii.</title>
        <authorList>
            <person name="Fu Z."/>
        </authorList>
    </citation>
    <scope>NUCLEOTIDE SEQUENCE [LARGE SCALE GENOMIC DNA]</scope>
    <source>
        <strain evidence="3">G4</strain>
        <tissue evidence="3">Muscle</tissue>
    </source>
</reference>
<evidence type="ECO:0000256" key="1">
    <source>
        <dbReference type="SAM" id="MobiDB-lite"/>
    </source>
</evidence>
<sequence>MLSGKTVKLVLYEVIQFACLSVPIFVIMERFASLMRHVRGGDLTAYWLVVAASIAYVTSVSLVVWVPLKYFILTSRRFISEITAWRPVALAYVIVCPLPCFGILLASSKVQTDGGHRFDHFTELGVSLVFTSLIVVDIVERIRPLPLTGQADGLEADFELPSPVLTHLEQVATVSSQLSPERGQNGSLRQVEPGTGSLGSRWRDTDGYATRASSASYLYSSRFPSGCLRFLWIREPRVEVFVDSFLFWMDTTEMLRAAEVSSVYYSNWIFPIHIVAYLSTLRLILPPSSPLLGVLGVFLQDLPFLVIRICLVALFGYVTPLLYIMKNLFVCLTYVYFIFLTKLKVFNRTSMF</sequence>
<feature type="transmembrane region" description="Helical" evidence="2">
    <location>
        <begin position="120"/>
        <end position="139"/>
    </location>
</feature>
<keyword evidence="2" id="KW-1133">Transmembrane helix</keyword>
<protein>
    <recommendedName>
        <fullName evidence="5">Transmembrane protein 236</fullName>
    </recommendedName>
</protein>
<keyword evidence="2" id="KW-0812">Transmembrane</keyword>
<organism evidence="3 4">
    <name type="scientific">Coilia grayii</name>
    <name type="common">Gray's grenadier anchovy</name>
    <dbReference type="NCBI Taxonomy" id="363190"/>
    <lineage>
        <taxon>Eukaryota</taxon>
        <taxon>Metazoa</taxon>
        <taxon>Chordata</taxon>
        <taxon>Craniata</taxon>
        <taxon>Vertebrata</taxon>
        <taxon>Euteleostomi</taxon>
        <taxon>Actinopterygii</taxon>
        <taxon>Neopterygii</taxon>
        <taxon>Teleostei</taxon>
        <taxon>Clupei</taxon>
        <taxon>Clupeiformes</taxon>
        <taxon>Clupeoidei</taxon>
        <taxon>Engraulidae</taxon>
        <taxon>Coilinae</taxon>
        <taxon>Coilia</taxon>
    </lineage>
</organism>
<feature type="region of interest" description="Disordered" evidence="1">
    <location>
        <begin position="177"/>
        <end position="202"/>
    </location>
</feature>
<dbReference type="AlphaFoldDB" id="A0ABD1KEM8"/>